<proteinExistence type="predicted"/>
<comment type="caution">
    <text evidence="2">The sequence shown here is derived from an EMBL/GenBank/DDBJ whole genome shotgun (WGS) entry which is preliminary data.</text>
</comment>
<evidence type="ECO:0000313" key="2">
    <source>
        <dbReference type="EMBL" id="MDN3725112.1"/>
    </source>
</evidence>
<feature type="signal peptide" evidence="1">
    <location>
        <begin position="1"/>
        <end position="20"/>
    </location>
</feature>
<dbReference type="Proteomes" id="UP001244787">
    <property type="component" value="Unassembled WGS sequence"/>
</dbReference>
<sequence length="576" mass="67633">MKKSLYILLTIIFYHLSGNAQVVDVFQNKEYEYSTYVLEATSNKEYAPSKLEIYQDKNKEENKNWQNIESQLNTIALQQIENEIAFFQLHTKAVNYLKQLEELKRLENPRHEGSKFNPSFKNLKINLVSVVNNRGVYFIQYNFDDVHVKNYYLADYQNNKVIEINEAPNVRQQEALKKSTLSRLTALYLLQTKKLEVSNVERIRATQSEEEKLPDFSNRVDYSEALVYPYFSGLMIEFPANSKSSGIFDNKAFRVLVTGKELTEVLDVFPDFKPIFRQPLKHPTKSVIEILNNDQNFDLSRFSRAPKELQLLESLPLSQTDKKPFSLTISNYQKSDTIKKFIGAKKFLFDENGTILRIEERNDRNDIAREEKYSYNESNQLTDIRILGYGNNLKLQNYDNDLLSYVQTIEIEDYQNAYGKELRDLNIHEQHFAYNTNYRYVLEFNVVGDFDQYRTIQSRHIADNGYCTYNFCLLTNNDGQVIAVKKNTGSPMDILLNSKGQPIESYLDNNRHHHKFTYDDSDRIKTFSTISDRRNTNFNEYQYHGNIEKPVTITETKSDHSTTILIQEYEIAFWED</sequence>
<keyword evidence="3" id="KW-1185">Reference proteome</keyword>
<reference evidence="2 3" key="1">
    <citation type="submission" date="2023-06" db="EMBL/GenBank/DDBJ databases">
        <authorList>
            <person name="Ye Y.-Q."/>
            <person name="Du Z.-J."/>
        </authorList>
    </citation>
    <scope>NUCLEOTIDE SEQUENCE [LARGE SCALE GENOMIC DNA]</scope>
    <source>
        <strain evidence="2 3">SDUM287046</strain>
    </source>
</reference>
<evidence type="ECO:0000313" key="3">
    <source>
        <dbReference type="Proteomes" id="UP001244787"/>
    </source>
</evidence>
<keyword evidence="1" id="KW-0732">Signal</keyword>
<name>A0ABT8DJK9_9FLAO</name>
<dbReference type="RefSeq" id="WP_290255201.1">
    <property type="nucleotide sequence ID" value="NZ_JAUGQQ010000009.1"/>
</dbReference>
<feature type="chain" id="PRO_5047492633" evidence="1">
    <location>
        <begin position="21"/>
        <end position="576"/>
    </location>
</feature>
<gene>
    <name evidence="2" type="ORF">QRD02_12015</name>
</gene>
<organism evidence="2 3">
    <name type="scientific">Aequorivita aurantiaca</name>
    <dbReference type="NCBI Taxonomy" id="3053356"/>
    <lineage>
        <taxon>Bacteria</taxon>
        <taxon>Pseudomonadati</taxon>
        <taxon>Bacteroidota</taxon>
        <taxon>Flavobacteriia</taxon>
        <taxon>Flavobacteriales</taxon>
        <taxon>Flavobacteriaceae</taxon>
        <taxon>Aequorivita</taxon>
    </lineage>
</organism>
<protein>
    <submittedName>
        <fullName evidence="2">Uncharacterized protein</fullName>
    </submittedName>
</protein>
<evidence type="ECO:0000256" key="1">
    <source>
        <dbReference type="SAM" id="SignalP"/>
    </source>
</evidence>
<dbReference type="EMBL" id="JAUGQQ010000009">
    <property type="protein sequence ID" value="MDN3725112.1"/>
    <property type="molecule type" value="Genomic_DNA"/>
</dbReference>
<accession>A0ABT8DJK9</accession>